<evidence type="ECO:0000256" key="1">
    <source>
        <dbReference type="SAM" id="MobiDB-lite"/>
    </source>
</evidence>
<name>A0AAD2HH25_9AGAR</name>
<feature type="region of interest" description="Disordered" evidence="1">
    <location>
        <begin position="1"/>
        <end position="36"/>
    </location>
</feature>
<keyword evidence="3" id="KW-1185">Reference proteome</keyword>
<sequence>MRSPLLSRSGGKVSRVADREDRGKRDSAEREPGSRRRHILERYHVYMYARGALVGMSARVDRMGQG</sequence>
<comment type="caution">
    <text evidence="2">The sequence shown here is derived from an EMBL/GenBank/DDBJ whole genome shotgun (WGS) entry which is preliminary data.</text>
</comment>
<dbReference type="EMBL" id="CAVNYO010000405">
    <property type="protein sequence ID" value="CAK5275085.1"/>
    <property type="molecule type" value="Genomic_DNA"/>
</dbReference>
<gene>
    <name evidence="2" type="ORF">MYCIT1_LOCUS22639</name>
</gene>
<reference evidence="2" key="1">
    <citation type="submission" date="2023-11" db="EMBL/GenBank/DDBJ databases">
        <authorList>
            <person name="De Vega J J."/>
            <person name="De Vega J J."/>
        </authorList>
    </citation>
    <scope>NUCLEOTIDE SEQUENCE</scope>
</reference>
<dbReference type="AlphaFoldDB" id="A0AAD2HH25"/>
<evidence type="ECO:0000313" key="2">
    <source>
        <dbReference type="EMBL" id="CAK5275085.1"/>
    </source>
</evidence>
<proteinExistence type="predicted"/>
<organism evidence="2 3">
    <name type="scientific">Mycena citricolor</name>
    <dbReference type="NCBI Taxonomy" id="2018698"/>
    <lineage>
        <taxon>Eukaryota</taxon>
        <taxon>Fungi</taxon>
        <taxon>Dikarya</taxon>
        <taxon>Basidiomycota</taxon>
        <taxon>Agaricomycotina</taxon>
        <taxon>Agaricomycetes</taxon>
        <taxon>Agaricomycetidae</taxon>
        <taxon>Agaricales</taxon>
        <taxon>Marasmiineae</taxon>
        <taxon>Mycenaceae</taxon>
        <taxon>Mycena</taxon>
    </lineage>
</organism>
<accession>A0AAD2HH25</accession>
<protein>
    <submittedName>
        <fullName evidence="2">Uncharacterized protein</fullName>
    </submittedName>
</protein>
<evidence type="ECO:0000313" key="3">
    <source>
        <dbReference type="Proteomes" id="UP001295794"/>
    </source>
</evidence>
<dbReference type="Proteomes" id="UP001295794">
    <property type="component" value="Unassembled WGS sequence"/>
</dbReference>
<feature type="compositionally biased region" description="Basic and acidic residues" evidence="1">
    <location>
        <begin position="15"/>
        <end position="36"/>
    </location>
</feature>